<reference evidence="5 6" key="1">
    <citation type="submission" date="2021-06" db="EMBL/GenBank/DDBJ databases">
        <authorList>
            <person name="Lee D.H."/>
        </authorList>
    </citation>
    <scope>NUCLEOTIDE SEQUENCE [LARGE SCALE GENOMIC DNA]</scope>
    <source>
        <strain evidence="5 6">MMS21-HV4-11</strain>
    </source>
</reference>
<accession>A0ABS6IP15</accession>
<dbReference type="SFLD" id="SFLDG00179">
    <property type="entry name" value="mandelate_racemase"/>
    <property type="match status" value="1"/>
</dbReference>
<dbReference type="InterPro" id="IPR013342">
    <property type="entry name" value="Mandelate_racemase_C"/>
</dbReference>
<name>A0ABS6IP15_9HYPH</name>
<keyword evidence="2" id="KW-0479">Metal-binding</keyword>
<dbReference type="RefSeq" id="WP_216961409.1">
    <property type="nucleotide sequence ID" value="NZ_JAHOPB010000001.1"/>
</dbReference>
<keyword evidence="3" id="KW-0460">Magnesium</keyword>
<organism evidence="5 6">
    <name type="scientific">Reyranella humidisoli</name>
    <dbReference type="NCBI Taxonomy" id="2849149"/>
    <lineage>
        <taxon>Bacteria</taxon>
        <taxon>Pseudomonadati</taxon>
        <taxon>Pseudomonadota</taxon>
        <taxon>Alphaproteobacteria</taxon>
        <taxon>Hyphomicrobiales</taxon>
        <taxon>Reyranellaceae</taxon>
        <taxon>Reyranella</taxon>
    </lineage>
</organism>
<dbReference type="Proteomes" id="UP000727907">
    <property type="component" value="Unassembled WGS sequence"/>
</dbReference>
<dbReference type="SFLD" id="SFLDS00001">
    <property type="entry name" value="Enolase"/>
    <property type="match status" value="1"/>
</dbReference>
<sequence>MRVTDLRTVLVEVPLDRPTRNSSGVSNDRIGCVLIFVDTDVGVTGESFLFTLGGRRIEVLRAMVDSLKPALVGEDIRYAERFWDRMWRELYFLGHKGVTVFGLAGVDTALWDAKGKALGQSVTHMLGAAHDRIPVYSSAGLWLSATPDELAKEASGYVAEGFRGVKMRVGKAHVEEDVERVAAVRQAIGPRVSLMCDASRGFTADHAIRLGRKLEEFDLTWFEEPVAPYDHRGSARVAAALDTPIASGETEATRYGFREMLAHGAADIWMADLGRVGGVSEFVKVAHLAAAHDIAISNHLFTQQSIALLGAFANATWLEYMPWTSKLYREPIAVEDGHIAVPDRPGLGFTFDPDAIERYRVR</sequence>
<comment type="cofactor">
    <cofactor evidence="1">
        <name>Mg(2+)</name>
        <dbReference type="ChEBI" id="CHEBI:18420"/>
    </cofactor>
</comment>
<dbReference type="InterPro" id="IPR029065">
    <property type="entry name" value="Enolase_C-like"/>
</dbReference>
<dbReference type="PANTHER" id="PTHR13794:SF58">
    <property type="entry name" value="MITOCHONDRIAL ENOLASE SUPERFAMILY MEMBER 1"/>
    <property type="match status" value="1"/>
</dbReference>
<evidence type="ECO:0000313" key="5">
    <source>
        <dbReference type="EMBL" id="MBU8874953.1"/>
    </source>
</evidence>
<evidence type="ECO:0000256" key="1">
    <source>
        <dbReference type="ARBA" id="ARBA00001946"/>
    </source>
</evidence>
<dbReference type="EMBL" id="JAHOPB010000001">
    <property type="protein sequence ID" value="MBU8874953.1"/>
    <property type="molecule type" value="Genomic_DNA"/>
</dbReference>
<dbReference type="InterPro" id="IPR046945">
    <property type="entry name" value="RHMD-like"/>
</dbReference>
<proteinExistence type="predicted"/>
<dbReference type="SMART" id="SM00922">
    <property type="entry name" value="MR_MLE"/>
    <property type="match status" value="1"/>
</dbReference>
<dbReference type="PANTHER" id="PTHR13794">
    <property type="entry name" value="ENOLASE SUPERFAMILY, MANDELATE RACEMASE"/>
    <property type="match status" value="1"/>
</dbReference>
<dbReference type="InterPro" id="IPR013341">
    <property type="entry name" value="Mandelate_racemase_N_dom"/>
</dbReference>
<protein>
    <submittedName>
        <fullName evidence="5">Mandelate racemase/muconate lactonizing enzyme family protein</fullName>
    </submittedName>
</protein>
<keyword evidence="6" id="KW-1185">Reference proteome</keyword>
<evidence type="ECO:0000256" key="3">
    <source>
        <dbReference type="ARBA" id="ARBA00022842"/>
    </source>
</evidence>
<dbReference type="CDD" id="cd03316">
    <property type="entry name" value="MR_like"/>
    <property type="match status" value="1"/>
</dbReference>
<evidence type="ECO:0000256" key="2">
    <source>
        <dbReference type="ARBA" id="ARBA00022723"/>
    </source>
</evidence>
<comment type="caution">
    <text evidence="5">The sequence shown here is derived from an EMBL/GenBank/DDBJ whole genome shotgun (WGS) entry which is preliminary data.</text>
</comment>
<evidence type="ECO:0000313" key="6">
    <source>
        <dbReference type="Proteomes" id="UP000727907"/>
    </source>
</evidence>
<feature type="domain" description="Mandelate racemase/muconate lactonizing enzyme C-terminal" evidence="4">
    <location>
        <begin position="147"/>
        <end position="244"/>
    </location>
</feature>
<evidence type="ECO:0000259" key="4">
    <source>
        <dbReference type="SMART" id="SM00922"/>
    </source>
</evidence>
<gene>
    <name evidence="5" type="ORF">KQ910_14340</name>
</gene>
<dbReference type="Pfam" id="PF02746">
    <property type="entry name" value="MR_MLE_N"/>
    <property type="match status" value="1"/>
</dbReference>
<dbReference type="Pfam" id="PF13378">
    <property type="entry name" value="MR_MLE_C"/>
    <property type="match status" value="1"/>
</dbReference>